<proteinExistence type="predicted"/>
<dbReference type="AlphaFoldDB" id="A0AA36HJU8"/>
<dbReference type="SMART" id="SM00185">
    <property type="entry name" value="ARM"/>
    <property type="match status" value="2"/>
</dbReference>
<name>A0AA36HJU8_9DINO</name>
<dbReference type="InterPro" id="IPR011989">
    <property type="entry name" value="ARM-like"/>
</dbReference>
<gene>
    <name evidence="2" type="ORF">EVOR1521_LOCUS1057</name>
</gene>
<dbReference type="InterPro" id="IPR016024">
    <property type="entry name" value="ARM-type_fold"/>
</dbReference>
<dbReference type="SUPFAM" id="SSF48371">
    <property type="entry name" value="ARM repeat"/>
    <property type="match status" value="1"/>
</dbReference>
<dbReference type="Gene3D" id="1.25.10.10">
    <property type="entry name" value="Leucine-rich Repeat Variant"/>
    <property type="match status" value="1"/>
</dbReference>
<sequence length="874" mass="99151">MSSDPVILDVLASICKDALQLFERVKVVFDDKEERISNVCISKHFVYFVNREMNRLIEGRERLSYLDIERAVLDSSTKRFFLLELQPSSGSTWSGTRILIQSPHRELLMQKLALCWQAEIMYRLFQVKKFEVVKAALGEQLATIKNLTADQSDLIKVEPFRGYADNFSYRGYSFWLRKGFESTSGLKDGVFQNDEGWEVNYKAQPVVVPPGVRVMVQVDNEQLVMDLEKSRDGMDDLRSVAMEYQRSLTENLDQFYVVVSGQYLKKMNRTDDIASWDGWEFFVRSKEYAFACVLFRRQYIPPLCSTYQDIAVVVRCPAQGMTNDSCEVILDECHCIADSISSVYENVGIYKRPVQARLDTLHFTEDGYRWAEGQLGMVPVHRRVACRFVKSLVKILVNESALWDESIEHAEVFKDIAEMSDPLQVPQELISEAESLLQTSSDRLERRNAWAVRIARYFAFCVDGGILGERFTFPLLIQSLGRVSSDVDTSMKAVIDFLLHVKPRDDWKVNFFLEKEKSMSLVALSKDPENFSQFSFNDVIMRHLLSEGYVENELKKRPPGAGADYAEMLAQLLTNETVGLGLRTMVCRHILDMVGSQIHEDEEAKFEKAVKQLVPALVKVMNGANHILMSYATASLVNLSCGRANMKQLLVSHGVLSWCVKQLKIKHDELTLYTLFLLVNLTKTPHHRFIVVKEGGVPLLVDILTSSYQNLRKQRILAEVASVLGQLCNDPETRSLISESFPVVACLLWVNDAAQPNTKLKSKLLFALRQLCLLGQNKVKVGPHIIPVLLEELALASWAYEECATNLVLLLSSLASINTNAVLMQDQIDASLETCGFLKDGVPAKNNKLVNQLWPKVEALRIRIRDAKAAQGEF</sequence>
<keyword evidence="3" id="KW-1185">Reference proteome</keyword>
<dbReference type="EMBL" id="CAUJNA010000022">
    <property type="protein sequence ID" value="CAJ1370496.1"/>
    <property type="molecule type" value="Genomic_DNA"/>
</dbReference>
<evidence type="ECO:0000256" key="1">
    <source>
        <dbReference type="PROSITE-ProRule" id="PRU00259"/>
    </source>
</evidence>
<dbReference type="Proteomes" id="UP001178507">
    <property type="component" value="Unassembled WGS sequence"/>
</dbReference>
<evidence type="ECO:0000313" key="3">
    <source>
        <dbReference type="Proteomes" id="UP001178507"/>
    </source>
</evidence>
<dbReference type="InterPro" id="IPR000225">
    <property type="entry name" value="Armadillo"/>
</dbReference>
<organism evidence="2 3">
    <name type="scientific">Effrenium voratum</name>
    <dbReference type="NCBI Taxonomy" id="2562239"/>
    <lineage>
        <taxon>Eukaryota</taxon>
        <taxon>Sar</taxon>
        <taxon>Alveolata</taxon>
        <taxon>Dinophyceae</taxon>
        <taxon>Suessiales</taxon>
        <taxon>Symbiodiniaceae</taxon>
        <taxon>Effrenium</taxon>
    </lineage>
</organism>
<feature type="repeat" description="ARM" evidence="1">
    <location>
        <begin position="612"/>
        <end position="654"/>
    </location>
</feature>
<evidence type="ECO:0000313" key="2">
    <source>
        <dbReference type="EMBL" id="CAJ1370496.1"/>
    </source>
</evidence>
<comment type="caution">
    <text evidence="2">The sequence shown here is derived from an EMBL/GenBank/DDBJ whole genome shotgun (WGS) entry which is preliminary data.</text>
</comment>
<reference evidence="2" key="1">
    <citation type="submission" date="2023-08" db="EMBL/GenBank/DDBJ databases">
        <authorList>
            <person name="Chen Y."/>
            <person name="Shah S."/>
            <person name="Dougan E. K."/>
            <person name="Thang M."/>
            <person name="Chan C."/>
        </authorList>
    </citation>
    <scope>NUCLEOTIDE SEQUENCE</scope>
</reference>
<dbReference type="PROSITE" id="PS50176">
    <property type="entry name" value="ARM_REPEAT"/>
    <property type="match status" value="1"/>
</dbReference>
<accession>A0AA36HJU8</accession>
<protein>
    <submittedName>
        <fullName evidence="2">Uncharacterized protein</fullName>
    </submittedName>
</protein>